<dbReference type="InterPro" id="IPR000413">
    <property type="entry name" value="Integrin_alpha"/>
</dbReference>
<dbReference type="PANTHER" id="PTHR23220:SF23">
    <property type="entry name" value="INTEGRIN ALPHA-2"/>
    <property type="match status" value="1"/>
</dbReference>
<dbReference type="Proteomes" id="UP001266305">
    <property type="component" value="Unassembled WGS sequence"/>
</dbReference>
<dbReference type="PROSITE" id="PS51470">
    <property type="entry name" value="FG_GAP"/>
    <property type="match status" value="3"/>
</dbReference>
<dbReference type="Pfam" id="PF01839">
    <property type="entry name" value="FG-GAP"/>
    <property type="match status" value="2"/>
</dbReference>
<dbReference type="SUPFAM" id="SSF53300">
    <property type="entry name" value="vWA-like"/>
    <property type="match status" value="1"/>
</dbReference>
<dbReference type="PANTHER" id="PTHR23220">
    <property type="entry name" value="INTEGRIN ALPHA"/>
    <property type="match status" value="1"/>
</dbReference>
<evidence type="ECO:0000256" key="12">
    <source>
        <dbReference type="ARBA" id="ARBA00023136"/>
    </source>
</evidence>
<keyword evidence="8" id="KW-0460">Magnesium</keyword>
<keyword evidence="3" id="KW-0812">Transmembrane</keyword>
<feature type="non-terminal residue" evidence="19">
    <location>
        <position position="616"/>
    </location>
</feature>
<evidence type="ECO:0000256" key="4">
    <source>
        <dbReference type="ARBA" id="ARBA00022723"/>
    </source>
</evidence>
<evidence type="ECO:0000256" key="16">
    <source>
        <dbReference type="PROSITE-ProRule" id="PRU00803"/>
    </source>
</evidence>
<evidence type="ECO:0000313" key="20">
    <source>
        <dbReference type="Proteomes" id="UP001266305"/>
    </source>
</evidence>
<evidence type="ECO:0000256" key="6">
    <source>
        <dbReference type="ARBA" id="ARBA00022737"/>
    </source>
</evidence>
<dbReference type="InterPro" id="IPR036465">
    <property type="entry name" value="vWFA_dom_sf"/>
</dbReference>
<keyword evidence="11 17" id="KW-0401">Integrin</keyword>
<protein>
    <submittedName>
        <fullName evidence="19">Integrin alpha-2</fullName>
    </submittedName>
</protein>
<reference evidence="19 20" key="1">
    <citation type="submission" date="2023-05" db="EMBL/GenBank/DDBJ databases">
        <title>B98-5 Cell Line De Novo Hybrid Assembly: An Optical Mapping Approach.</title>
        <authorList>
            <person name="Kananen K."/>
            <person name="Auerbach J.A."/>
            <person name="Kautto E."/>
            <person name="Blachly J.S."/>
        </authorList>
    </citation>
    <scope>NUCLEOTIDE SEQUENCE [LARGE SCALE GENOMIC DNA]</scope>
    <source>
        <strain evidence="19">B95-8</strain>
        <tissue evidence="19">Cell line</tissue>
    </source>
</reference>
<dbReference type="PROSITE" id="PS50234">
    <property type="entry name" value="VWFA"/>
    <property type="match status" value="1"/>
</dbReference>
<evidence type="ECO:0000313" key="19">
    <source>
        <dbReference type="EMBL" id="KAK2117846.1"/>
    </source>
</evidence>
<dbReference type="InterPro" id="IPR028994">
    <property type="entry name" value="Integrin_alpha_N"/>
</dbReference>
<dbReference type="PRINTS" id="PR01185">
    <property type="entry name" value="INTEGRINA"/>
</dbReference>
<organism evidence="19 20">
    <name type="scientific">Saguinus oedipus</name>
    <name type="common">Cotton-top tamarin</name>
    <name type="synonym">Oedipomidas oedipus</name>
    <dbReference type="NCBI Taxonomy" id="9490"/>
    <lineage>
        <taxon>Eukaryota</taxon>
        <taxon>Metazoa</taxon>
        <taxon>Chordata</taxon>
        <taxon>Craniata</taxon>
        <taxon>Vertebrata</taxon>
        <taxon>Euteleostomi</taxon>
        <taxon>Mammalia</taxon>
        <taxon>Eutheria</taxon>
        <taxon>Euarchontoglires</taxon>
        <taxon>Primates</taxon>
        <taxon>Haplorrhini</taxon>
        <taxon>Platyrrhini</taxon>
        <taxon>Cebidae</taxon>
        <taxon>Callitrichinae</taxon>
        <taxon>Saguinus</taxon>
    </lineage>
</organism>
<keyword evidence="7" id="KW-0106">Calcium</keyword>
<gene>
    <name evidence="19" type="primary">ITGA2_1</name>
    <name evidence="19" type="ORF">P7K49_004733</name>
</gene>
<evidence type="ECO:0000256" key="13">
    <source>
        <dbReference type="ARBA" id="ARBA00023157"/>
    </source>
</evidence>
<evidence type="ECO:0000256" key="11">
    <source>
        <dbReference type="ARBA" id="ARBA00023037"/>
    </source>
</evidence>
<keyword evidence="12" id="KW-0472">Membrane</keyword>
<keyword evidence="4" id="KW-0479">Metal-binding</keyword>
<evidence type="ECO:0000256" key="15">
    <source>
        <dbReference type="ARBA" id="ARBA00023180"/>
    </source>
</evidence>
<dbReference type="Gene3D" id="3.40.50.410">
    <property type="entry name" value="von Willebrand factor, type A domain"/>
    <property type="match status" value="1"/>
</dbReference>
<feature type="repeat" description="FG-GAP" evidence="16">
    <location>
        <begin position="405"/>
        <end position="467"/>
    </location>
</feature>
<keyword evidence="10" id="KW-1133">Transmembrane helix</keyword>
<evidence type="ECO:0000256" key="17">
    <source>
        <dbReference type="RuleBase" id="RU003762"/>
    </source>
</evidence>
<proteinExistence type="inferred from homology"/>
<comment type="caution">
    <text evidence="19">The sequence shown here is derived from an EMBL/GenBank/DDBJ whole genome shotgun (WGS) entry which is preliminary data.</text>
</comment>
<dbReference type="SUPFAM" id="SSF69318">
    <property type="entry name" value="Integrin alpha N-terminal domain"/>
    <property type="match status" value="1"/>
</dbReference>
<evidence type="ECO:0000256" key="3">
    <source>
        <dbReference type="ARBA" id="ARBA00022692"/>
    </source>
</evidence>
<dbReference type="Gene3D" id="2.60.40.1460">
    <property type="entry name" value="Integrin domains. Chain A, domain 2"/>
    <property type="match status" value="1"/>
</dbReference>
<evidence type="ECO:0000256" key="9">
    <source>
        <dbReference type="ARBA" id="ARBA00022889"/>
    </source>
</evidence>
<dbReference type="InterPro" id="IPR032695">
    <property type="entry name" value="Integrin_dom_sf"/>
</dbReference>
<evidence type="ECO:0000256" key="1">
    <source>
        <dbReference type="ARBA" id="ARBA00004479"/>
    </source>
</evidence>
<dbReference type="GO" id="GO:0007229">
    <property type="term" value="P:integrin-mediated signaling pathway"/>
    <property type="evidence" value="ECO:0007669"/>
    <property type="project" value="UniProtKB-KW"/>
</dbReference>
<keyword evidence="20" id="KW-1185">Reference proteome</keyword>
<evidence type="ECO:0000256" key="10">
    <source>
        <dbReference type="ARBA" id="ARBA00022989"/>
    </source>
</evidence>
<evidence type="ECO:0000259" key="18">
    <source>
        <dbReference type="PROSITE" id="PS50234"/>
    </source>
</evidence>
<comment type="subcellular location">
    <subcellularLocation>
        <location evidence="1 17">Membrane</location>
        <topology evidence="1 17">Single-pass type I membrane protein</topology>
    </subcellularLocation>
</comment>
<keyword evidence="9 17" id="KW-0130">Cell adhesion</keyword>
<accession>A0ABQ9W925</accession>
<evidence type="ECO:0000256" key="14">
    <source>
        <dbReference type="ARBA" id="ARBA00023170"/>
    </source>
</evidence>
<dbReference type="SUPFAM" id="SSF69179">
    <property type="entry name" value="Integrin domains"/>
    <property type="match status" value="1"/>
</dbReference>
<feature type="repeat" description="FG-GAP" evidence="16">
    <location>
        <begin position="343"/>
        <end position="401"/>
    </location>
</feature>
<keyword evidence="5" id="KW-0732">Signal</keyword>
<dbReference type="SMART" id="SM00191">
    <property type="entry name" value="Int_alpha"/>
    <property type="match status" value="4"/>
</dbReference>
<keyword evidence="14 17" id="KW-0675">Receptor</keyword>
<evidence type="ECO:0000256" key="8">
    <source>
        <dbReference type="ARBA" id="ARBA00022842"/>
    </source>
</evidence>
<feature type="domain" description="VWFA" evidence="18">
    <location>
        <begin position="42"/>
        <end position="140"/>
    </location>
</feature>
<feature type="repeat" description="FG-GAP" evidence="16">
    <location>
        <begin position="280"/>
        <end position="342"/>
    </location>
</feature>
<dbReference type="Gene3D" id="2.130.10.130">
    <property type="entry name" value="Integrin alpha, N-terminal"/>
    <property type="match status" value="1"/>
</dbReference>
<dbReference type="Pfam" id="PF00092">
    <property type="entry name" value="VWA"/>
    <property type="match status" value="1"/>
</dbReference>
<keyword evidence="6" id="KW-0677">Repeat</keyword>
<evidence type="ECO:0000256" key="2">
    <source>
        <dbReference type="ARBA" id="ARBA00008054"/>
    </source>
</evidence>
<keyword evidence="13" id="KW-1015">Disulfide bond</keyword>
<dbReference type="InterPro" id="IPR013517">
    <property type="entry name" value="FG-GAP"/>
</dbReference>
<comment type="similarity">
    <text evidence="2 17">Belongs to the integrin alpha chain family.</text>
</comment>
<keyword evidence="15" id="KW-0325">Glycoprotein</keyword>
<name>A0ABQ9W925_SAGOE</name>
<evidence type="ECO:0000256" key="7">
    <source>
        <dbReference type="ARBA" id="ARBA00022837"/>
    </source>
</evidence>
<dbReference type="InterPro" id="IPR013519">
    <property type="entry name" value="Int_alpha_beta-p"/>
</dbReference>
<dbReference type="InterPro" id="IPR002035">
    <property type="entry name" value="VWF_A"/>
</dbReference>
<dbReference type="EMBL" id="JASSZA010000002">
    <property type="protein sequence ID" value="KAK2117846.1"/>
    <property type="molecule type" value="Genomic_DNA"/>
</dbReference>
<sequence>MASAAALWGLPHRCVVSPALSPKTHIGIKLMLNLFIWNVGSLTEFTSGGRPSATKVMVVVTDGESHDGSMLKAVIEQCNHDNILRFGIAVLGYLNRNALDTKNLIKEIKAIASIPTERYFFNVSDEAALLEKAGTLGEQIFSIEGTVQGGDNFQMEMSQVGFSADYSPQNASDSNLSQDMREIVKGGEKKKREIDILMLGAVGAFGWSGTIVQKTSHGHLIFPKQAFDQILQDRNHSSYLGYSVAAISTGENTHFVAGAPRANYTGQIVLYSVNENGNITVIQAHRGDQIGSYFGSVLCSVDVDKDTITDVLLVGAPMYMNDLKKEEGRVYLFTIIKGILSQHQFLEGPEGIENARFGSAIAALSDINLDGFNDVIVGSPLENQNSGAVYIYNGHQGTIRTKYSQKILGSDGAFRSHLQYFGRSLDGYGDLNGDSITDVSIGAFGQVVQLWSQSIADVAIEASFTPEKITLFNKNAQIILELCFSAKFRPTKQNNQVHTDKPNEMIVSSFITSLLGNNTIVYNITLDADGFSSRVTSRGLFKENNERCLQKNVVVNQAQSCSEHIIYIQEPSDVVNSLDLRVNISLENPGTSPALEAYSETAKVFSMSDKYQLLSK</sequence>
<evidence type="ECO:0000256" key="5">
    <source>
        <dbReference type="ARBA" id="ARBA00022729"/>
    </source>
</evidence>